<name>A0A5M6BW20_9TREE</name>
<proteinExistence type="predicted"/>
<accession>A0A5M6BW20</accession>
<dbReference type="KEGG" id="ksn:43590717"/>
<reference evidence="1" key="1">
    <citation type="submission" date="2017-08" db="EMBL/GenBank/DDBJ databases">
        <authorList>
            <person name="Cuomo C."/>
            <person name="Billmyre B."/>
            <person name="Heitman J."/>
        </authorList>
    </citation>
    <scope>NUCLEOTIDE SEQUENCE</scope>
    <source>
        <strain evidence="1">CBS 12478</strain>
    </source>
</reference>
<dbReference type="EMBL" id="CP144053">
    <property type="protein sequence ID" value="WWD17475.1"/>
    <property type="molecule type" value="Genomic_DNA"/>
</dbReference>
<dbReference type="RefSeq" id="XP_031859228.1">
    <property type="nucleotide sequence ID" value="XM_032006559.1"/>
</dbReference>
<keyword evidence="2" id="KW-1185">Reference proteome</keyword>
<gene>
    <name evidence="1" type="ORF">CI109_101916</name>
</gene>
<organism evidence="1 2">
    <name type="scientific">Kwoniella shandongensis</name>
    <dbReference type="NCBI Taxonomy" id="1734106"/>
    <lineage>
        <taxon>Eukaryota</taxon>
        <taxon>Fungi</taxon>
        <taxon>Dikarya</taxon>
        <taxon>Basidiomycota</taxon>
        <taxon>Agaricomycotina</taxon>
        <taxon>Tremellomycetes</taxon>
        <taxon>Tremellales</taxon>
        <taxon>Cryptococcaceae</taxon>
        <taxon>Kwoniella</taxon>
    </lineage>
</organism>
<dbReference type="GeneID" id="43590717"/>
<dbReference type="OrthoDB" id="2559670at2759"/>
<sequence length="214" mass="23593">MAPSRTTGLPYHLGYPIVSCIFLAIAAFSSADSVWYVSVTTSSEVIRFASQNYCGYTVSNLVITEKMGCIFRGFQWQIPVGYFGFTIPNDINLNLGRVAVTSVVAFCLVIASGLIHAYSIRYSYQVDPEPNKDKLYSLVQIHLLTVSVCFIFTWVAFIAQAAIVGHAISQSNNLITQGGVEVSWGQSVWLVLASAFVHFGWGYEAVRWRAILLA</sequence>
<evidence type="ECO:0000313" key="2">
    <source>
        <dbReference type="Proteomes" id="UP000322225"/>
    </source>
</evidence>
<reference evidence="1" key="2">
    <citation type="submission" date="2024-01" db="EMBL/GenBank/DDBJ databases">
        <title>Comparative genomics of Cryptococcus and Kwoniella reveals pathogenesis evolution and contrasting modes of karyotype evolution via chromosome fusion or intercentromeric recombination.</title>
        <authorList>
            <person name="Coelho M.A."/>
            <person name="David-Palma M."/>
            <person name="Shea T."/>
            <person name="Bowers K."/>
            <person name="McGinley-Smith S."/>
            <person name="Mohammad A.W."/>
            <person name="Gnirke A."/>
            <person name="Yurkov A.M."/>
            <person name="Nowrousian M."/>
            <person name="Sun S."/>
            <person name="Cuomo C.A."/>
            <person name="Heitman J."/>
        </authorList>
    </citation>
    <scope>NUCLEOTIDE SEQUENCE</scope>
    <source>
        <strain evidence="1">CBS 12478</strain>
    </source>
</reference>
<evidence type="ECO:0000313" key="1">
    <source>
        <dbReference type="EMBL" id="WWD17475.1"/>
    </source>
</evidence>
<protein>
    <submittedName>
        <fullName evidence="1">Uncharacterized protein</fullName>
    </submittedName>
</protein>
<dbReference type="Proteomes" id="UP000322225">
    <property type="component" value="Chromosome 3"/>
</dbReference>
<dbReference type="AlphaFoldDB" id="A0A5M6BW20"/>